<keyword evidence="2" id="KW-1185">Reference proteome</keyword>
<dbReference type="Proteomes" id="UP000554235">
    <property type="component" value="Unassembled WGS sequence"/>
</dbReference>
<comment type="caution">
    <text evidence="1">The sequence shown here is derived from an EMBL/GenBank/DDBJ whole genome shotgun (WGS) entry which is preliminary data.</text>
</comment>
<name>A0A8H4LHG1_9HYPO</name>
<dbReference type="PANTHER" id="PTHR42034">
    <property type="entry name" value="CHROMOSOME 7, WHOLE GENOME SHOTGUN SEQUENCE-RELATED"/>
    <property type="match status" value="1"/>
</dbReference>
<dbReference type="PANTHER" id="PTHR42034:SF1">
    <property type="entry name" value="CONDENSATION DOMAIN-CONTAINING PROTEIN"/>
    <property type="match status" value="1"/>
</dbReference>
<gene>
    <name evidence="1" type="ORF">FALBO_5433</name>
</gene>
<reference evidence="1 2" key="1">
    <citation type="submission" date="2020-01" db="EMBL/GenBank/DDBJ databases">
        <title>Identification and distribution of gene clusters putatively required for synthesis of sphingolipid metabolism inhibitors in phylogenetically diverse species of the filamentous fungus Fusarium.</title>
        <authorList>
            <person name="Kim H.-S."/>
            <person name="Busman M."/>
            <person name="Brown D.W."/>
            <person name="Divon H."/>
            <person name="Uhlig S."/>
            <person name="Proctor R.H."/>
        </authorList>
    </citation>
    <scope>NUCLEOTIDE SEQUENCE [LARGE SCALE GENOMIC DNA]</scope>
    <source>
        <strain evidence="1 2">NRRL 20459</strain>
    </source>
</reference>
<dbReference type="InterPro" id="IPR023213">
    <property type="entry name" value="CAT-like_dom_sf"/>
</dbReference>
<dbReference type="AlphaFoldDB" id="A0A8H4LHG1"/>
<dbReference type="EMBL" id="JAADYS010000704">
    <property type="protein sequence ID" value="KAF4467698.1"/>
    <property type="molecule type" value="Genomic_DNA"/>
</dbReference>
<evidence type="ECO:0000313" key="1">
    <source>
        <dbReference type="EMBL" id="KAF4467698.1"/>
    </source>
</evidence>
<dbReference type="Gene3D" id="3.30.559.30">
    <property type="entry name" value="Nonribosomal peptide synthetase, condensation domain"/>
    <property type="match status" value="1"/>
</dbReference>
<dbReference type="Gene3D" id="3.30.559.10">
    <property type="entry name" value="Chloramphenicol acetyltransferase-like domain"/>
    <property type="match status" value="1"/>
</dbReference>
<accession>A0A8H4LHG1</accession>
<evidence type="ECO:0000313" key="2">
    <source>
        <dbReference type="Proteomes" id="UP000554235"/>
    </source>
</evidence>
<organism evidence="1 2">
    <name type="scientific">Fusarium albosuccineum</name>
    <dbReference type="NCBI Taxonomy" id="1237068"/>
    <lineage>
        <taxon>Eukaryota</taxon>
        <taxon>Fungi</taxon>
        <taxon>Dikarya</taxon>
        <taxon>Ascomycota</taxon>
        <taxon>Pezizomycotina</taxon>
        <taxon>Sordariomycetes</taxon>
        <taxon>Hypocreomycetidae</taxon>
        <taxon>Hypocreales</taxon>
        <taxon>Nectriaceae</taxon>
        <taxon>Fusarium</taxon>
        <taxon>Fusarium decemcellulare species complex</taxon>
    </lineage>
</organism>
<dbReference type="OrthoDB" id="2548233at2759"/>
<sequence length="513" mass="56535">MATSPNLVWRQVTPGVWQRNIDELEQFYATMVVLYEGSGRMFFGMTGHVSLTIENTKNLSQEEAEREVDNALRKAWLALRHAHPTMAAKVTQNLKTGEWTKTYQQIQKDADKAAWLEQTLVSITSGQTGNELADSDPPAPDVPTMFVLHLPPGTNDKELATIRRDLVFRSPHDIIDGIGTLMMLNNFVTLAAEAYEKGDSYQPPALDGSETPNLSPAYRVAARVPDELTESQKKLIESNAAQKAAVVSDSSVELLALPFRAGTLVPGRHQRLALTLSQDDTIRLVASCKAAGATPTHAFHAAAAIVARDIQERPTELKRVRYINYILRNERSSCVEPYNTSKHPAAVYHSVSGQSLVVDMDLPAAGTEIDPEARRKEFLSILETMKTFYHAVKDDKEHSILTPTMWGLGTPPLPLSPRPLPVPPPKAHPSVSISSMGRTDGIVVPDNGAFSTFDPWVTGEELGNGLGLFLGTSRGELCLSAAYNDAWHTKDDVDQYLKRCKEVVFWGFDINHS</sequence>
<proteinExistence type="predicted"/>
<protein>
    <submittedName>
        <fullName evidence="1">Uncharacterized protein</fullName>
    </submittedName>
</protein>